<dbReference type="InterPro" id="IPR050492">
    <property type="entry name" value="Bact_metal-bind_prot9"/>
</dbReference>
<accession>A0A1F5UPM5</accession>
<dbReference type="PRINTS" id="PR00691">
    <property type="entry name" value="ADHESINB"/>
</dbReference>
<dbReference type="AlphaFoldDB" id="A0A1F5UPM5"/>
<dbReference type="GO" id="GO:0046872">
    <property type="term" value="F:metal ion binding"/>
    <property type="evidence" value="ECO:0007669"/>
    <property type="project" value="InterPro"/>
</dbReference>
<dbReference type="STRING" id="1817864.A2Z21_05595"/>
<gene>
    <name evidence="5" type="ORF">A2Z21_05595</name>
</gene>
<name>A0A1F5UPM5_FRAXR</name>
<evidence type="ECO:0000256" key="3">
    <source>
        <dbReference type="ARBA" id="ARBA00022729"/>
    </source>
</evidence>
<keyword evidence="2 4" id="KW-0813">Transport</keyword>
<keyword evidence="3" id="KW-0732">Signal</keyword>
<dbReference type="Proteomes" id="UP000179157">
    <property type="component" value="Unassembled WGS sequence"/>
</dbReference>
<dbReference type="InterPro" id="IPR006128">
    <property type="entry name" value="Lipoprotein_PsaA-like"/>
</dbReference>
<dbReference type="PANTHER" id="PTHR42953:SF3">
    <property type="entry name" value="HIGH-AFFINITY ZINC UPTAKE SYSTEM PROTEIN ZNUA"/>
    <property type="match status" value="1"/>
</dbReference>
<dbReference type="InterPro" id="IPR006129">
    <property type="entry name" value="AdhesinB"/>
</dbReference>
<dbReference type="GO" id="GO:0007155">
    <property type="term" value="P:cell adhesion"/>
    <property type="evidence" value="ECO:0007669"/>
    <property type="project" value="InterPro"/>
</dbReference>
<dbReference type="Pfam" id="PF01297">
    <property type="entry name" value="ZnuA"/>
    <property type="match status" value="1"/>
</dbReference>
<evidence type="ECO:0000256" key="1">
    <source>
        <dbReference type="ARBA" id="ARBA00011028"/>
    </source>
</evidence>
<dbReference type="Gene3D" id="3.40.50.1980">
    <property type="entry name" value="Nitrogenase molybdenum iron protein domain"/>
    <property type="match status" value="2"/>
</dbReference>
<dbReference type="EMBL" id="MFGX01000118">
    <property type="protein sequence ID" value="OGF53085.1"/>
    <property type="molecule type" value="Genomic_DNA"/>
</dbReference>
<sequence>MLAGLSIALLSPAGQLVEKKLEVVASFYPISDFTQHVSKDRAEILNLVSGEPHEWEPTPKDIERIAKADLFIYNGADLDDKWVSEVLKAIGQQEKPIVIKATAGAPVHPISAETGGAGMDPHLWLDPQLVRDFYVPNILEGLRKADPEARAAFEANSEAFQSRLSQLDAAIRDGLKDCRLQTLIISHRFMSYFAERYQLQVESICGLEPCDPSPGRLAQLTKLARELGIQFVFAESGEGRKIVEPLAGEIGAQVLILNPLEFLMDEDLKAGKDYLSVMEENVKVLRLGLECK</sequence>
<protein>
    <recommendedName>
        <fullName evidence="7">ABC transporter substrate-binding protein</fullName>
    </recommendedName>
</protein>
<reference evidence="5 6" key="1">
    <citation type="journal article" date="2016" name="Nat. Commun.">
        <title>Thousands of microbial genomes shed light on interconnected biogeochemical processes in an aquifer system.</title>
        <authorList>
            <person name="Anantharaman K."/>
            <person name="Brown C.T."/>
            <person name="Hug L.A."/>
            <person name="Sharon I."/>
            <person name="Castelle C.J."/>
            <person name="Probst A.J."/>
            <person name="Thomas B.C."/>
            <person name="Singh A."/>
            <person name="Wilkins M.J."/>
            <person name="Karaoz U."/>
            <person name="Brodie E.L."/>
            <person name="Williams K.H."/>
            <person name="Hubbard S.S."/>
            <person name="Banfield J.F."/>
        </authorList>
    </citation>
    <scope>NUCLEOTIDE SEQUENCE [LARGE SCALE GENOMIC DNA]</scope>
    <source>
        <strain evidence="6">RBG_16_55_9</strain>
    </source>
</reference>
<dbReference type="SUPFAM" id="SSF53807">
    <property type="entry name" value="Helical backbone' metal receptor"/>
    <property type="match status" value="1"/>
</dbReference>
<evidence type="ECO:0000256" key="4">
    <source>
        <dbReference type="RuleBase" id="RU003512"/>
    </source>
</evidence>
<organism evidence="5 6">
    <name type="scientific">Fraserbacteria sp. (strain RBG_16_55_9)</name>
    <dbReference type="NCBI Taxonomy" id="1817864"/>
    <lineage>
        <taxon>Bacteria</taxon>
        <taxon>Candidatus Fraseribacteriota</taxon>
    </lineage>
</organism>
<evidence type="ECO:0000313" key="6">
    <source>
        <dbReference type="Proteomes" id="UP000179157"/>
    </source>
</evidence>
<dbReference type="InterPro" id="IPR006127">
    <property type="entry name" value="ZnuA-like"/>
</dbReference>
<evidence type="ECO:0000256" key="2">
    <source>
        <dbReference type="ARBA" id="ARBA00022448"/>
    </source>
</evidence>
<dbReference type="GO" id="GO:0030001">
    <property type="term" value="P:metal ion transport"/>
    <property type="evidence" value="ECO:0007669"/>
    <property type="project" value="InterPro"/>
</dbReference>
<evidence type="ECO:0000313" key="5">
    <source>
        <dbReference type="EMBL" id="OGF53085.1"/>
    </source>
</evidence>
<evidence type="ECO:0008006" key="7">
    <source>
        <dbReference type="Google" id="ProtNLM"/>
    </source>
</evidence>
<dbReference type="PANTHER" id="PTHR42953">
    <property type="entry name" value="HIGH-AFFINITY ZINC UPTAKE SYSTEM PROTEIN ZNUA-RELATED"/>
    <property type="match status" value="1"/>
</dbReference>
<comment type="caution">
    <text evidence="5">The sequence shown here is derived from an EMBL/GenBank/DDBJ whole genome shotgun (WGS) entry which is preliminary data.</text>
</comment>
<comment type="similarity">
    <text evidence="1 4">Belongs to the bacterial solute-binding protein 9 family.</text>
</comment>
<dbReference type="PRINTS" id="PR00690">
    <property type="entry name" value="ADHESNFAMILY"/>
</dbReference>
<proteinExistence type="inferred from homology"/>